<reference evidence="2 3" key="1">
    <citation type="submission" date="2021-03" db="EMBL/GenBank/DDBJ databases">
        <title>novel species isolated from a fishpond in China.</title>
        <authorList>
            <person name="Lu H."/>
            <person name="Cai Z."/>
        </authorList>
    </citation>
    <scope>NUCLEOTIDE SEQUENCE [LARGE SCALE GENOMIC DNA]</scope>
    <source>
        <strain evidence="2 3">JCM 31546</strain>
    </source>
</reference>
<evidence type="ECO:0000259" key="1">
    <source>
        <dbReference type="Pfam" id="PF14129"/>
    </source>
</evidence>
<comment type="caution">
    <text evidence="2">The sequence shown here is derived from an EMBL/GenBank/DDBJ whole genome shotgun (WGS) entry which is preliminary data.</text>
</comment>
<keyword evidence="3" id="KW-1185">Reference proteome</keyword>
<protein>
    <submittedName>
        <fullName evidence="2">DUF4296 domain-containing protein</fullName>
    </submittedName>
</protein>
<evidence type="ECO:0000313" key="2">
    <source>
        <dbReference type="EMBL" id="MBN7801677.1"/>
    </source>
</evidence>
<evidence type="ECO:0000313" key="3">
    <source>
        <dbReference type="Proteomes" id="UP000664698"/>
    </source>
</evidence>
<dbReference type="RefSeq" id="WP_206569650.1">
    <property type="nucleotide sequence ID" value="NZ_JAFKCW010000002.1"/>
</dbReference>
<dbReference type="EMBL" id="JAFKCW010000002">
    <property type="protein sequence ID" value="MBN7801677.1"/>
    <property type="molecule type" value="Genomic_DNA"/>
</dbReference>
<organism evidence="2 3">
    <name type="scientific">Algoriphagus aestuariicola</name>
    <dbReference type="NCBI Taxonomy" id="1852016"/>
    <lineage>
        <taxon>Bacteria</taxon>
        <taxon>Pseudomonadati</taxon>
        <taxon>Bacteroidota</taxon>
        <taxon>Cytophagia</taxon>
        <taxon>Cytophagales</taxon>
        <taxon>Cyclobacteriaceae</taxon>
        <taxon>Algoriphagus</taxon>
    </lineage>
</organism>
<name>A0ABS3BQV8_9BACT</name>
<dbReference type="Proteomes" id="UP000664698">
    <property type="component" value="Unassembled WGS sequence"/>
</dbReference>
<dbReference type="Pfam" id="PF14129">
    <property type="entry name" value="DUF4296"/>
    <property type="match status" value="1"/>
</dbReference>
<gene>
    <name evidence="2" type="ORF">J0A67_12445</name>
</gene>
<dbReference type="InterPro" id="IPR025381">
    <property type="entry name" value="DUF4296"/>
</dbReference>
<proteinExistence type="predicted"/>
<accession>A0ABS3BQV8</accession>
<sequence length="117" mass="13210">MKRILALLLFLIPLVSCDRNSPPPGILSEDEMVNVLIDIQLTEGIVSTLPIAYDSSHVLYSLLEKDVFEKHAVQDSVFTKSLLFYLEDAAKMDRIYSRVIDSLSAHESIPRDSLDLF</sequence>
<feature type="domain" description="DUF4296" evidence="1">
    <location>
        <begin position="23"/>
        <end position="107"/>
    </location>
</feature>